<evidence type="ECO:0000313" key="2">
    <source>
        <dbReference type="Proteomes" id="UP000829196"/>
    </source>
</evidence>
<comment type="caution">
    <text evidence="1">The sequence shown here is derived from an EMBL/GenBank/DDBJ whole genome shotgun (WGS) entry which is preliminary data.</text>
</comment>
<dbReference type="EMBL" id="JAGYWB010000005">
    <property type="protein sequence ID" value="KAI0522792.1"/>
    <property type="molecule type" value="Genomic_DNA"/>
</dbReference>
<proteinExistence type="predicted"/>
<dbReference type="OrthoDB" id="1922322at2759"/>
<accession>A0A8T3BXI5</accession>
<keyword evidence="2" id="KW-1185">Reference proteome</keyword>
<protein>
    <submittedName>
        <fullName evidence="1">Uncharacterized protein</fullName>
    </submittedName>
</protein>
<gene>
    <name evidence="1" type="ORF">KFK09_005177</name>
</gene>
<dbReference type="AlphaFoldDB" id="A0A8T3BXI5"/>
<dbReference type="InterPro" id="IPR025322">
    <property type="entry name" value="PADRE_dom"/>
</dbReference>
<organism evidence="1 2">
    <name type="scientific">Dendrobium nobile</name>
    <name type="common">Orchid</name>
    <dbReference type="NCBI Taxonomy" id="94219"/>
    <lineage>
        <taxon>Eukaryota</taxon>
        <taxon>Viridiplantae</taxon>
        <taxon>Streptophyta</taxon>
        <taxon>Embryophyta</taxon>
        <taxon>Tracheophyta</taxon>
        <taxon>Spermatophyta</taxon>
        <taxon>Magnoliopsida</taxon>
        <taxon>Liliopsida</taxon>
        <taxon>Asparagales</taxon>
        <taxon>Orchidaceae</taxon>
        <taxon>Epidendroideae</taxon>
        <taxon>Malaxideae</taxon>
        <taxon>Dendrobiinae</taxon>
        <taxon>Dendrobium</taxon>
    </lineage>
</organism>
<evidence type="ECO:0000313" key="1">
    <source>
        <dbReference type="EMBL" id="KAI0522792.1"/>
    </source>
</evidence>
<reference evidence="1" key="1">
    <citation type="journal article" date="2022" name="Front. Genet.">
        <title>Chromosome-Scale Assembly of the Dendrobium nobile Genome Provides Insights Into the Molecular Mechanism of the Biosynthesis of the Medicinal Active Ingredient of Dendrobium.</title>
        <authorList>
            <person name="Xu Q."/>
            <person name="Niu S.-C."/>
            <person name="Li K.-L."/>
            <person name="Zheng P.-J."/>
            <person name="Zhang X.-J."/>
            <person name="Jia Y."/>
            <person name="Liu Y."/>
            <person name="Niu Y.-X."/>
            <person name="Yu L.-H."/>
            <person name="Chen D.-F."/>
            <person name="Zhang G.-Q."/>
        </authorList>
    </citation>
    <scope>NUCLEOTIDE SEQUENCE</scope>
    <source>
        <tissue evidence="1">Leaf</tissue>
    </source>
</reference>
<dbReference type="PANTHER" id="PTHR33052">
    <property type="entry name" value="DUF4228 DOMAIN PROTEIN-RELATED"/>
    <property type="match status" value="1"/>
</dbReference>
<dbReference type="Proteomes" id="UP000829196">
    <property type="component" value="Unassembled WGS sequence"/>
</dbReference>
<name>A0A8T3BXI5_DENNO</name>
<sequence>MGNYLSCSLSSPVAGLQSGPKVILPSGDIHHLSAASATAAELMLEHPGFFLVHSSAILINRRLFALSADEELELGVVYVMFPMDRVGSAASAADMGRLLLAAGRQARRDRAQITPAAESSSLALSTETAAENQLKPAEDDDVLIAEFRYKRSLCRSRRPALETITEEAVF</sequence>
<dbReference type="Pfam" id="PF14009">
    <property type="entry name" value="PADRE"/>
    <property type="match status" value="1"/>
</dbReference>